<dbReference type="InterPro" id="IPR012902">
    <property type="entry name" value="N_methyl_site"/>
</dbReference>
<evidence type="ECO:0000313" key="5">
    <source>
        <dbReference type="Proteomes" id="UP000218890"/>
    </source>
</evidence>
<dbReference type="InterPro" id="IPR045584">
    <property type="entry name" value="Pilin-like"/>
</dbReference>
<dbReference type="KEGG" id="hhk:HH1059_02130"/>
<proteinExistence type="inferred from homology"/>
<dbReference type="InterPro" id="IPR001082">
    <property type="entry name" value="Pilin"/>
</dbReference>
<evidence type="ECO:0000256" key="3">
    <source>
        <dbReference type="SAM" id="Phobius"/>
    </source>
</evidence>
<dbReference type="Proteomes" id="UP000218890">
    <property type="component" value="Chromosome"/>
</dbReference>
<gene>
    <name evidence="4" type="ORF">HH1059_02130</name>
</gene>
<dbReference type="SUPFAM" id="SSF54523">
    <property type="entry name" value="Pili subunits"/>
    <property type="match status" value="1"/>
</dbReference>
<dbReference type="OrthoDB" id="5918848at2"/>
<dbReference type="RefSeq" id="WP_096407316.1">
    <property type="nucleotide sequence ID" value="NZ_AP017372.2"/>
</dbReference>
<name>A0A110B1A1_HALHR</name>
<dbReference type="EMBL" id="AP017372">
    <property type="protein sequence ID" value="BAU56890.1"/>
    <property type="molecule type" value="Genomic_DNA"/>
</dbReference>
<dbReference type="AlphaFoldDB" id="A0A110B1A1"/>
<evidence type="ECO:0000256" key="1">
    <source>
        <dbReference type="ARBA" id="ARBA00005233"/>
    </source>
</evidence>
<sequence>MQKQVKKRRLRCFGFTLVEMMIVVAIIAALAALAVPQYQNYMSRTQFSEALTLFSGVRTAVETHVTIYGVNSALRADEFLAGHRTQGEHISDISVINAGQTVQVVLTFKDDGVSMNLASEEVTFSWDTAEINEGWQCSVSDTVKPFASGMCASAG</sequence>
<dbReference type="Pfam" id="PF07963">
    <property type="entry name" value="N_methyl"/>
    <property type="match status" value="1"/>
</dbReference>
<dbReference type="GO" id="GO:0009289">
    <property type="term" value="C:pilus"/>
    <property type="evidence" value="ECO:0007669"/>
    <property type="project" value="InterPro"/>
</dbReference>
<feature type="transmembrane region" description="Helical" evidence="3">
    <location>
        <begin position="12"/>
        <end position="35"/>
    </location>
</feature>
<evidence type="ECO:0000313" key="4">
    <source>
        <dbReference type="EMBL" id="BAU56890.1"/>
    </source>
</evidence>
<accession>A0A110B1A1</accession>
<keyword evidence="3" id="KW-0472">Membrane</keyword>
<keyword evidence="3" id="KW-1133">Transmembrane helix</keyword>
<dbReference type="NCBIfam" id="TIGR02532">
    <property type="entry name" value="IV_pilin_GFxxxE"/>
    <property type="match status" value="1"/>
</dbReference>
<organism evidence="4 5">
    <name type="scientific">Halorhodospira halochloris</name>
    <name type="common">Ectothiorhodospira halochloris</name>
    <dbReference type="NCBI Taxonomy" id="1052"/>
    <lineage>
        <taxon>Bacteria</taxon>
        <taxon>Pseudomonadati</taxon>
        <taxon>Pseudomonadota</taxon>
        <taxon>Gammaproteobacteria</taxon>
        <taxon>Chromatiales</taxon>
        <taxon>Ectothiorhodospiraceae</taxon>
        <taxon>Halorhodospira</taxon>
    </lineage>
</organism>
<keyword evidence="5" id="KW-1185">Reference proteome</keyword>
<comment type="similarity">
    <text evidence="1">Belongs to the N-Me-Phe pilin family.</text>
</comment>
<dbReference type="Gene3D" id="3.30.700.10">
    <property type="entry name" value="Glycoprotein, Type 4 Pilin"/>
    <property type="match status" value="1"/>
</dbReference>
<evidence type="ECO:0000256" key="2">
    <source>
        <dbReference type="ARBA" id="ARBA00022481"/>
    </source>
</evidence>
<keyword evidence="2" id="KW-0488">Methylation</keyword>
<protein>
    <submittedName>
        <fullName evidence="4">Type IV pilin PilA</fullName>
    </submittedName>
</protein>
<reference evidence="4" key="1">
    <citation type="submission" date="2016-02" db="EMBL/GenBank/DDBJ databases">
        <title>Halorhodospira halochloris DSM-1059 complete genome, version 2.</title>
        <authorList>
            <person name="Tsukatani Y."/>
        </authorList>
    </citation>
    <scope>NUCLEOTIDE SEQUENCE</scope>
    <source>
        <strain evidence="4">DSM 1059</strain>
    </source>
</reference>
<dbReference type="GO" id="GO:0007155">
    <property type="term" value="P:cell adhesion"/>
    <property type="evidence" value="ECO:0007669"/>
    <property type="project" value="InterPro"/>
</dbReference>
<dbReference type="Pfam" id="PF00114">
    <property type="entry name" value="Pilin"/>
    <property type="match status" value="1"/>
</dbReference>
<keyword evidence="3" id="KW-0812">Transmembrane</keyword>